<organism evidence="1 2">
    <name type="scientific">Scortum barcoo</name>
    <name type="common">barcoo grunter</name>
    <dbReference type="NCBI Taxonomy" id="214431"/>
    <lineage>
        <taxon>Eukaryota</taxon>
        <taxon>Metazoa</taxon>
        <taxon>Chordata</taxon>
        <taxon>Craniata</taxon>
        <taxon>Vertebrata</taxon>
        <taxon>Euteleostomi</taxon>
        <taxon>Actinopterygii</taxon>
        <taxon>Neopterygii</taxon>
        <taxon>Teleostei</taxon>
        <taxon>Neoteleostei</taxon>
        <taxon>Acanthomorphata</taxon>
        <taxon>Eupercaria</taxon>
        <taxon>Centrarchiformes</taxon>
        <taxon>Terapontoidei</taxon>
        <taxon>Terapontidae</taxon>
        <taxon>Scortum</taxon>
    </lineage>
</organism>
<sequence length="4746" mass="512783">ISWHDGGQTGGGMRAFGPAELVAGLCHTDERDPFPVWQNGNISSCFNQLVLGALPHAGMAIFSACYLGMARCSILQTFPPCGWTLRLVSALLAALLFAADVVLVILLQQADMYLDVLADGCAVLAWLVHFGAVTVLQRTVFRRSRGPPLLLLLVLLSVPHLVITLMIYCDNQECLNLTEPLKFARFVLASARTLPLLVYLLAFAFPCISDAGYTLYINAVDGSPLILEPARPDTGEMVAEDGSGCFSRLFYLWLTPLLRRGQRGELDRPADVYHLPQKLRTSVVCRYFHQCWEACRGSAVGNRQDQWPRPVSRNLLSGSWSSHYQEEPLELGGDIGLLRVLHKAFGLRYYVLGVLKLVVNMLNFAGPLLLSSLVNFIEEEGAPVSRGAWCALGLFASTLLSSVLRNIFVFEVSKVALSARASLVSAIYGKALQVSGSSLAGFTLGEVVNLMSTDTDRVVNFFNSFHELWSLPFQFIITLYLLYLQVGVAFLGGLAVALLLVPFNKFLASRILSNNQHMLRHKDSRVKLMTEILFGIRVIKFYNWEPHFTQKVADCRKQELSHLKALKYLDALCVYTWAGLPVVISILTFITYVLLGHQLTAAKVFTTLALVGMLIVPLNAFPWVLNGILEAKVSLERIQRFFKLTNQDLQAYYALVSPEDSQTSVLLSQGTFSWQGPGGADQNKEGETETGAKSLLLHGLNLHITKGSLVVVVGKVGCGKSSLLAALTGELSRRRGVVYVADREAGFGLASQEPWIQHASVRDNILFGKDYDATFYQDVIEACALSDDLNVLPNGDKTEVGENGVTLSGGQKARLALARAVYMDKDIYLLDDPLAAVDTDVAEHLMKKCIMELLRGKTRILCTHRIEFVDKADMVVLMDNGTIIQTGTPAEILPLVEAVPKKRKNDHNMKEKADCVEQEEEEPGSSADLRADDDPDLSGAEQKQAGGLAWRVYRTYWAAVGGALAASVLTSLLLMQASKNVSDWWLSHWISELKTNSSSRITHPSVTLIEVLIKHSRLPTRFLLSSSVRTLPSGNSSSDVQFYLTVYSCIAVANTVFTALRAFLFAYGAICAATAIHNRLLDRVLKLQMKLGAPGWRRREPSMKLHATVTFFDTTPMGRVLNRFSSDLYSVDDSLPFILNILLANVFGLLGMLAVMSYGLPWVLLLLLPLALLYHRTQHFYRHTSRELKRLCSLTLSPIYSHFSETLSGLGTIRASGSSARFEEESARRLEQNQRCLFLSNAAMQWLDIRLQLIGVAVVTGLGVIAVVQHQYNSVDPGLVGLSLSYALSITTLLSGLIFSFTQTEMQLVSVERTEEYSTGLPTEPQHQNTQLAPAWPEQGWLEFRGVVLAYRDGLPNALDGVSLVVRPGEKVGIVGRTGSGKSTLFLALFRMVELNQGQILLDGLDVSTVGLAQLRSRLAIIPQDPFLFSGTIKENLDPCGRHPDQQLLEVLDQCHLSPVVSRMGGLDADVGEKGKSFSVGQRQLLCLARALLTQSKLTDVTYVSSKYTFPVMQVLCIDEATASVDQKTDKLLQQTIREKFQGKTVLTIAHRINTIMDCDRVLVMHAGKVAEFDTPAALCQTDNSIFQRLLSHRRGRSLSDALTLEQSDEGGVVVSSVNSSASANQGLREGDELLGATINFDNLSKQEVLEVLKLMEPFDNKVQVLTRSKLSKSLGNLDECAKTPETMLKDSYSKLYNAKIKKFMKGDLQSAEDGSEVTAGATVPGSSKVNLKHNMGLPRLGVDFGLLKTKKTLSTDVNADSESDGAGELTYGSNMNLPPLGLGFNETASGGARVPRLKVHGKSPQLNAPYFHLPGTLPEGPNVDTTSGIQVSNTDPSVAMTIPDLEIPQTGLEGDGTFRAPKIGINLKGSDVSTPDMGINLNGGNITGPSFDGGVPKVDIEGTNRDFKMPKFKLPNLGLSGPECEVKTPEVETPDVPSGKLSLKYSKRLKTPDLNVDYPSSYVNTPKLELSGSYADLDIETPGVDVSQLDLNGPDIDMPSGDIKVPLRKSKINLKSSDLDVDAPSGKFTVPKFGFSGKGEADVKTPDLNLKTPKIRAPDSDLPKAGLKGPNLAIHTPSAGIKGPSGKYKAPKFTMPKFYLPDVQVPVFNGDLKGPDMQLAAPDLKAGFAAPNVDLNVPSPDLDIASPSGKLKMPGFVLSGPNVKGPEYDLKTPDMDVSAPTFKGGINMPGVNLKDPKLDLNSPDMDINKPSGKFKLPKFKLFGTLPKKKDEDINAGMKTPELNLKSPKIKGIDAPDVSVPNVDLKASNLDLHSPDVNIGSPKGKFTMPKLKMPSLDMKGANMDVDASLNRPELPSGGLDVGLSKPDFDTDAPLLDLKGPKSKLKMPEADIGSPSGKIKMPSFAMPDFGLSGPKMKGLDGELKTPDLDLSAPKFKGSIGSPDLNLPDMDLDKPKLDVSGPDVDLDMPSAKIKLPEMKKPNIDLSAPNMRIDGSSSKFQMPKLNLSGTLPKGPNLDIDTDLKTPDLSLKAPKIKGGIDAPNLDLPNMDVKAPKLDVNTPDINMGSPKAKLKMPKVKMPKFGLPSLNRPEIDGNFDGPDMDINAPNLNLKGPKADLDVDVAGPSGKFKKPNINLPGFGISGPKIDGPNLDLKSPDLDISGPNLGGGINGPDINMPKVDLKSPKLDLNAPKLNLPSGKLKMPELNSPDWDVNAPSGKLKMPKFNLSGTLPKGPNLDLNADLKSPDLNLKAPKIKGGIDAPDLDLPNMDLKAPNLDVNTPDVNIGSPKAKFKMPKLKMPKFNVPSLKGPEIDGNLDGPNVDINAPNLNLKGPKADLDVDVSGPSGKLKKPNINLPGFGISGPKIDGPNLDLKSPDLDISGPNLSGGINAPDINMPNVDLKSPKLDLNAPKLNLPSGKLKMPELNSPDWDVNAPSGKLKMPKFNLSGTLPKGPNLDLNADLKSPDLNLKAPKIKGGIDAPDLDLPNMDLKAPNLDVNTPDVNIGSPKAKFKMPKLKMPKFNVPGLKGPEIDGNLDGPNVDINAPNLNLKGPKADLDVDVSGPSGKLKKPNINLPGFGISGPKIDGPNLDLKSPDLDISGPNLSGGINAPDINMPKVDLKSPKLDLNAPKLNLPSGKLKMPELNSPDWDVNAPSGKLKMPKFNFSGTLPKGPNLDLNADLKSPDLNLKAPKIKGGIDAPDLDLPNMDLKAPNLDVNTPDINIGSPKAKFKMPKLKKPKFNLPGLKGPEIDGNLDGPNVDINAPNLNLKGPKADLDVDVAGPSGKFKKPNFNLPGFGFSGPKIDGPNLDLKSPDLDISGPNLSGGINAPDINMPKVDLKSPKLDLNAPKLNLPSGKLKMPELNSPDWDVNAPSGKLKLPKIKGGIDTPDLNLPEMDLKAPKLDVNTPDVNIGSPKAKFKMPKLKMPKFNVPGLKGPEIDGNLDGPNVDINAPNLNLKGPKADLDVDVSGPSGKLKKPNINLPGFGISGPKIDGPNLDLKSPDLDISGPNLSGGINAPDINMPNIDLKSPKLDLNAPKLNLPSGKLKMPELNSPDWDVNAPSGKLKLPKIKGGIDTPDLNLPEMDLKAPKLDVNTPDVNIGSPKAKFKMPKLKMPKFNVPSLKGPEIDSNLDGPDVDINAPNLNLKGPKADLDVDVSGPSGKFKKPNFNLPGFGFSGPKIDGPNLDLKSPDLDISGPNLSGGINAPDINMPKVDLKSPKLDLNAPKLNLPSGKLKMPELNSPDWDVNAPSGKLKLPKIKGGIDTPDLNLPEMDLKAPKLDVNTPDVNIGSPKAKFKMPKLKMPKFNVPSLKGPEIDSNLDGPDVDINAPNLNLKGPKADLDVDVSGPSGKFKKPNFNLPGFGISGPKIDGPNLDLKSPDLDISGPNLSGGINAPDINMPKVDLKSPKLDLNAPKLNLPSGKLKMPELNSPDWDVNAPSGKLKLPKIKGGIDTPDLDLPKVGLKTPKLDVSSPDVTFGSPKAKLKMPKLKVPKVSAPNLKGPEIEGNFDGPDIDLNAPNVSLKGSKPGFEMPDVNFGSPSGKLKKPHLKMPDVGFSSPKLDGPRIDFKSPDLNAKLPKGPNLNINSDLKTPDLNLKAPKMKGGIDGPKLGLPDMDMKAPKLDINTPDFKKPKIKMPKGPNVDISGDLQGPDLNIPNVDVNGPKGKLKMPSLNTPDLDLSGPKLKTPDMNLSAPKLKGPGINMPDLNMPDARFKGPQLDLNAKRPDLGIDGNTGRPDMNLTAPQVKGGIRGPDFGMNVPSGNFQGPQTNFDLADRNFKLPSFKLPQFGGPDLNRQGSDIDFGASMRPTNLDISPPNAKINMKPPQLMGNFTGPNVRSPNMDIRMPKAAMQSPQMHLRPPDLNIDDPSINFRGPRGPSYNNHRSDFTGVNMRMPALNVDGDASFHHTNRPRSSYPAYLGPNIDFNRSDLNIDDFTGRDHVLRARGAKLDVQASQNRQVVSPSGKRSDMFRCSLVIFGRGAFKRNLSSVNRYLFSLCVVFLLLHSLLLSCSQFASSFSGESALPPNLLLPTNLVDPGRLKRPPPPADCSLPVLRKCDAVVPAHLSPLQTWVETLERRDSEPMGLAELHPDVFAVQPRLDILYDVERWQRSYRRISHASTKVRSEVRGGGRKPWNQKGSGRARHGSIRSPIWKGGGVSHGPRGPTSYYYMLPMKVRVQGLKVALSSKMAQEYLYIVDSLNVPTPDSQFLLDLIRHKHWGESVLIVDVGEEFPENILQATASLKTVNVIPAIGLNVHSILKHEALVLTLQTIKFLEDKLLWHDQRHTPLYPFKLPYSDFP</sequence>
<dbReference type="EMBL" id="CM041553">
    <property type="protein sequence ID" value="KAI3353528.1"/>
    <property type="molecule type" value="Genomic_DNA"/>
</dbReference>
<name>A0ACB8VG55_9TELE</name>
<proteinExistence type="predicted"/>
<feature type="non-terminal residue" evidence="1">
    <location>
        <position position="1"/>
    </location>
</feature>
<gene>
    <name evidence="1" type="ORF">L3Q82_020045</name>
</gene>
<accession>A0ACB8VG55</accession>
<evidence type="ECO:0000313" key="1">
    <source>
        <dbReference type="EMBL" id="KAI3353528.1"/>
    </source>
</evidence>
<evidence type="ECO:0000313" key="2">
    <source>
        <dbReference type="Proteomes" id="UP000831701"/>
    </source>
</evidence>
<comment type="caution">
    <text evidence="1">The sequence shown here is derived from an EMBL/GenBank/DDBJ whole genome shotgun (WGS) entry which is preliminary data.</text>
</comment>
<reference evidence="1" key="1">
    <citation type="submission" date="2022-04" db="EMBL/GenBank/DDBJ databases">
        <title>Jade perch genome.</title>
        <authorList>
            <person name="Chao B."/>
        </authorList>
    </citation>
    <scope>NUCLEOTIDE SEQUENCE</scope>
    <source>
        <strain evidence="1">CB-2022</strain>
    </source>
</reference>
<keyword evidence="2" id="KW-1185">Reference proteome</keyword>
<protein>
    <submittedName>
        <fullName evidence="1">Uncharacterized protein</fullName>
    </submittedName>
</protein>
<dbReference type="Proteomes" id="UP000831701">
    <property type="component" value="Chromosome 23"/>
</dbReference>